<dbReference type="Proteomes" id="UP000220639">
    <property type="component" value="Unassembled WGS sequence"/>
</dbReference>
<organism evidence="1 2">
    <name type="scientific">Klebsiella grimontii</name>
    <dbReference type="NCBI Taxonomy" id="2058152"/>
    <lineage>
        <taxon>Bacteria</taxon>
        <taxon>Pseudomonadati</taxon>
        <taxon>Pseudomonadota</taxon>
        <taxon>Gammaproteobacteria</taxon>
        <taxon>Enterobacterales</taxon>
        <taxon>Enterobacteriaceae</taxon>
        <taxon>Klebsiella/Raoultella group</taxon>
        <taxon>Klebsiella</taxon>
    </lineage>
</organism>
<accession>A0A285B8G0</accession>
<evidence type="ECO:0000313" key="2">
    <source>
        <dbReference type="Proteomes" id="UP000220639"/>
    </source>
</evidence>
<reference evidence="2" key="1">
    <citation type="submission" date="2017-08" db="EMBL/GenBank/DDBJ databases">
        <authorList>
            <person name="Brisse S."/>
        </authorList>
    </citation>
    <scope>NUCLEOTIDE SEQUENCE [LARGE SCALE GENOMIC DNA]</scope>
    <source>
        <strain evidence="2">06D021</strain>
    </source>
</reference>
<dbReference type="EMBL" id="FZTC01000026">
    <property type="protein sequence ID" value="SNU37212.1"/>
    <property type="molecule type" value="Genomic_DNA"/>
</dbReference>
<dbReference type="AlphaFoldDB" id="A0A285B8G0"/>
<evidence type="ECO:0000313" key="1">
    <source>
        <dbReference type="EMBL" id="SNU37212.1"/>
    </source>
</evidence>
<proteinExistence type="predicted"/>
<gene>
    <name evidence="1" type="ORF">KOSB73_320050</name>
</gene>
<protein>
    <submittedName>
        <fullName evidence="1">Uncharacterized protein</fullName>
    </submittedName>
</protein>
<sequence>MPVTEQASVEKTSNSLVFPEAEDKNVRSIRKNGIMIPNTEVIRPFILAVMISALPIPPQQPHASPVNDSRYLFRWKPQ</sequence>
<name>A0A285B8G0_9ENTR</name>